<reference evidence="1 2" key="1">
    <citation type="submission" date="2020-06" db="EMBL/GenBank/DDBJ databases">
        <title>Genomic analysis of Salicibibacter sp. NKC21-4.</title>
        <authorList>
            <person name="Oh Y.J."/>
        </authorList>
    </citation>
    <scope>NUCLEOTIDE SEQUENCE [LARGE SCALE GENOMIC DNA]</scope>
    <source>
        <strain evidence="1 2">NKC21-4</strain>
    </source>
</reference>
<dbReference type="Proteomes" id="UP000595349">
    <property type="component" value="Chromosome"/>
</dbReference>
<dbReference type="SUPFAM" id="SSF55136">
    <property type="entry name" value="Probable bacterial effector-binding domain"/>
    <property type="match status" value="1"/>
</dbReference>
<evidence type="ECO:0000313" key="1">
    <source>
        <dbReference type="EMBL" id="QQK80052.1"/>
    </source>
</evidence>
<proteinExistence type="predicted"/>
<gene>
    <name evidence="1" type="ORF">HUG20_09230</name>
</gene>
<dbReference type="RefSeq" id="WP_200090226.1">
    <property type="nucleotide sequence ID" value="NZ_CP054706.1"/>
</dbReference>
<dbReference type="AlphaFoldDB" id="A0A7T6ZB17"/>
<dbReference type="EMBL" id="CP054706">
    <property type="protein sequence ID" value="QQK80052.1"/>
    <property type="molecule type" value="Genomic_DNA"/>
</dbReference>
<keyword evidence="2" id="KW-1185">Reference proteome</keyword>
<evidence type="ECO:0008006" key="3">
    <source>
        <dbReference type="Google" id="ProtNLM"/>
    </source>
</evidence>
<sequence length="94" mass="10585">MIVPIENGIRYFAGVLSDNDISGYEKLEVATQSYAVLTKKNGISRLLFDEFKNEFFTNEAHASKYNGKEILEVLLNGNPTDAEVELWVPIKSET</sequence>
<dbReference type="InterPro" id="IPR011256">
    <property type="entry name" value="Reg_factor_effector_dom_sf"/>
</dbReference>
<dbReference type="KEGG" id="scib:HUG20_09230"/>
<accession>A0A7T6ZB17</accession>
<name>A0A7T6ZB17_9BACI</name>
<organism evidence="1 2">
    <name type="scientific">Salicibibacter cibi</name>
    <dbReference type="NCBI Taxonomy" id="2743001"/>
    <lineage>
        <taxon>Bacteria</taxon>
        <taxon>Bacillati</taxon>
        <taxon>Bacillota</taxon>
        <taxon>Bacilli</taxon>
        <taxon>Bacillales</taxon>
        <taxon>Bacillaceae</taxon>
        <taxon>Salicibibacter</taxon>
    </lineage>
</organism>
<dbReference type="Gene3D" id="3.20.80.10">
    <property type="entry name" value="Regulatory factor, effector binding domain"/>
    <property type="match status" value="1"/>
</dbReference>
<evidence type="ECO:0000313" key="2">
    <source>
        <dbReference type="Proteomes" id="UP000595349"/>
    </source>
</evidence>
<protein>
    <recommendedName>
        <fullName evidence="3">GyrI-like small molecule binding domain-containing protein</fullName>
    </recommendedName>
</protein>